<dbReference type="SUPFAM" id="SSF56112">
    <property type="entry name" value="Protein kinase-like (PK-like)"/>
    <property type="match status" value="1"/>
</dbReference>
<evidence type="ECO:0000256" key="2">
    <source>
        <dbReference type="SAM" id="Phobius"/>
    </source>
</evidence>
<keyword evidence="2" id="KW-0812">Transmembrane</keyword>
<dbReference type="Proteomes" id="UP000199318">
    <property type="component" value="Unassembled WGS sequence"/>
</dbReference>
<evidence type="ECO:0000256" key="1">
    <source>
        <dbReference type="ARBA" id="ARBA00009670"/>
    </source>
</evidence>
<evidence type="ECO:0000259" key="3">
    <source>
        <dbReference type="Pfam" id="PF03109"/>
    </source>
</evidence>
<keyword evidence="5" id="KW-1185">Reference proteome</keyword>
<dbReference type="CDD" id="cd05121">
    <property type="entry name" value="ABC1_ADCK3-like"/>
    <property type="match status" value="1"/>
</dbReference>
<comment type="similarity">
    <text evidence="1">Belongs to the protein kinase superfamily. ADCK protein kinase family.</text>
</comment>
<organism evidence="4 5">
    <name type="scientific">Salisediminibacterium halotolerans</name>
    <dbReference type="NCBI Taxonomy" id="517425"/>
    <lineage>
        <taxon>Bacteria</taxon>
        <taxon>Bacillati</taxon>
        <taxon>Bacillota</taxon>
        <taxon>Bacilli</taxon>
        <taxon>Bacillales</taxon>
        <taxon>Bacillaceae</taxon>
        <taxon>Salisediminibacterium</taxon>
    </lineage>
</organism>
<feature type="transmembrane region" description="Helical" evidence="2">
    <location>
        <begin position="499"/>
        <end position="522"/>
    </location>
</feature>
<feature type="domain" description="ABC1 atypical kinase-like" evidence="3">
    <location>
        <begin position="94"/>
        <end position="339"/>
    </location>
</feature>
<dbReference type="STRING" id="1464123.SAMN05444126_11145"/>
<dbReference type="InterPro" id="IPR011009">
    <property type="entry name" value="Kinase-like_dom_sf"/>
</dbReference>
<sequence length="559" mass="63988">MIKTTRLRHANRFRQIIHALVRNGFGFFVQKIGLMEEVKGPRKWWSKENKHVRTSEERIRHLLEELGPTFVKLGQIASTRNDVFPPRLIAELEKLQDHVSPFSYEEVEDVFYAEMEQSIDEYFASFDKEALASASIGQVHKAVTHDGREVAVKVQRPGIERTIEVDLDILYDLAHLAERQIDGASRYRLTKLVKEFTKMIRRELDYTIEGRNTDRIRQQTADNPNVYIPEIDWTCTTKKVLTMELIDGKNINQIDTSTMTKDRTEHIAETIAQTLTRQIFVDGFYHADPHPGNVFILEDDSIAFLDFGMIGRLTPELRNHLATFVMGIVKQDTDDIVKAVSRIGKVPMDIDRESMRKDIDEFQDLYFSVPLHEIEFGRVVNDLLGLVGSYNIEIPQDVTLVAKSLVTAESLISDLDPDISIIEVVKPLGNELKREHFSAQYLKRKIKTYSMEYVDIFSELPDTLKKAANVIDRGRLRHDVRMPEAEMISNRFARIGNQLTLSILLLAISLILGALILGITLGDPEAAGWLRLPVLEGAFVLFALLFGWLMISVLRTRKK</sequence>
<dbReference type="Gene3D" id="1.10.510.10">
    <property type="entry name" value="Transferase(Phosphotransferase) domain 1"/>
    <property type="match status" value="1"/>
</dbReference>
<name>A0A1H9TUT6_9BACI</name>
<dbReference type="PANTHER" id="PTHR10566:SF113">
    <property type="entry name" value="PROTEIN ACTIVITY OF BC1 COMPLEX KINASE 7, CHLOROPLASTIC"/>
    <property type="match status" value="1"/>
</dbReference>
<comment type="caution">
    <text evidence="4">The sequence shown here is derived from an EMBL/GenBank/DDBJ whole genome shotgun (WGS) entry which is preliminary data.</text>
</comment>
<reference evidence="5" key="1">
    <citation type="submission" date="2016-10" db="EMBL/GenBank/DDBJ databases">
        <authorList>
            <person name="de Groot N.N."/>
        </authorList>
    </citation>
    <scope>NUCLEOTIDE SEQUENCE [LARGE SCALE GENOMIC DNA]</scope>
    <source>
        <strain evidence="5">10nlg</strain>
    </source>
</reference>
<evidence type="ECO:0000313" key="4">
    <source>
        <dbReference type="EMBL" id="SES00936.1"/>
    </source>
</evidence>
<dbReference type="AlphaFoldDB" id="A0A1H9TUT6"/>
<proteinExistence type="inferred from homology"/>
<dbReference type="InterPro" id="IPR004147">
    <property type="entry name" value="ABC1_dom"/>
</dbReference>
<dbReference type="OrthoDB" id="9795390at2"/>
<dbReference type="InterPro" id="IPR050154">
    <property type="entry name" value="UbiB_kinase"/>
</dbReference>
<accession>A0A1H9TUT6</accession>
<keyword evidence="2" id="KW-1133">Transmembrane helix</keyword>
<dbReference type="RefSeq" id="WP_093072845.1">
    <property type="nucleotide sequence ID" value="NZ_FOGV01000011.1"/>
</dbReference>
<evidence type="ECO:0000313" key="5">
    <source>
        <dbReference type="Proteomes" id="UP000199318"/>
    </source>
</evidence>
<dbReference type="EMBL" id="FOGV01000011">
    <property type="protein sequence ID" value="SES00936.1"/>
    <property type="molecule type" value="Genomic_DNA"/>
</dbReference>
<gene>
    <name evidence="4" type="ORF">SAMN05444126_11145</name>
</gene>
<feature type="transmembrane region" description="Helical" evidence="2">
    <location>
        <begin position="534"/>
        <end position="554"/>
    </location>
</feature>
<keyword evidence="2" id="KW-0472">Membrane</keyword>
<dbReference type="Pfam" id="PF03109">
    <property type="entry name" value="ABC1"/>
    <property type="match status" value="1"/>
</dbReference>
<keyword evidence="4" id="KW-0830">Ubiquinone</keyword>
<dbReference type="PANTHER" id="PTHR10566">
    <property type="entry name" value="CHAPERONE-ACTIVITY OF BC1 COMPLEX CABC1 -RELATED"/>
    <property type="match status" value="1"/>
</dbReference>
<protein>
    <submittedName>
        <fullName evidence="4">Ubiquinone biosynthesis protein</fullName>
    </submittedName>
</protein>